<dbReference type="AlphaFoldDB" id="A0A2G2WK03"/>
<dbReference type="PROSITE" id="PS50879">
    <property type="entry name" value="RNASE_H_1"/>
    <property type="match status" value="1"/>
</dbReference>
<proteinExistence type="predicted"/>
<feature type="region of interest" description="Disordered" evidence="1">
    <location>
        <begin position="321"/>
        <end position="341"/>
    </location>
</feature>
<sequence length="664" mass="73880">MVAEAVAEPVAAAPMLVEVSMLVDMEEVQEVVKSNEPSDKNIRSLAMSSSTNNKLPAQQNTTNPPLESVDNNMPTTASIIGGIPNLEHSLSLDKDRLFNIVRDNPEILQALKKAIISKSKSTPQSYENPNSQTHATEIRGENQQEKVSSAKQKHSDPKISSNFDPPSKNKTPPNQIAPNTQAITTANDTQISNNTAQTNNTDDDTQVQTKIGTGKVKSSVPSKSTFAAAVQEALAAKDESASNINIKHGKAIGPDQATYSKSRGNMAKVKIEIDLLQPKQDNIWLGFNRIDGTEDEQWLKVEYEEAPTYCYYYEDNISEHTGKDLTTEEEGNDGTSTDDYESIEEKNIDSDDEAEKLIQTLTNSNSMNETLASSNTFPKVIIEDDNQMLGDPPTLDEIKEAESVPGPDGTQLPISLTHTCLILLPKVENPQRLMNNKLPIDEALQKFRIHGPSKCNYCKTESIESVDHLFSGGYLTAVKARCNHKYEDIKSSSDTIINRVIYQIRMLVACQFPQVQLKQQWRNTLLHIENLKSRINIKCLRWRRPISGRFKLNTDGCSKKNPKSAGGCGVLRDENGQMIMAYSEYYGECSNNIVDSKAILCGITWCMKNGFKDVNIESDSMLVVKMINEQTTIHFILCRSYTKSTSLRDRVVISFNISIEKLIT</sequence>
<feature type="region of interest" description="Disordered" evidence="1">
    <location>
        <begin position="119"/>
        <end position="179"/>
    </location>
</feature>
<dbReference type="Proteomes" id="UP000224567">
    <property type="component" value="Unassembled WGS sequence"/>
</dbReference>
<dbReference type="Pfam" id="PF13456">
    <property type="entry name" value="RVT_3"/>
    <property type="match status" value="1"/>
</dbReference>
<organism evidence="3 4">
    <name type="scientific">Capsicum baccatum</name>
    <name type="common">Peruvian pepper</name>
    <dbReference type="NCBI Taxonomy" id="33114"/>
    <lineage>
        <taxon>Eukaryota</taxon>
        <taxon>Viridiplantae</taxon>
        <taxon>Streptophyta</taxon>
        <taxon>Embryophyta</taxon>
        <taxon>Tracheophyta</taxon>
        <taxon>Spermatophyta</taxon>
        <taxon>Magnoliopsida</taxon>
        <taxon>eudicotyledons</taxon>
        <taxon>Gunneridae</taxon>
        <taxon>Pentapetalae</taxon>
        <taxon>asterids</taxon>
        <taxon>lamiids</taxon>
        <taxon>Solanales</taxon>
        <taxon>Solanaceae</taxon>
        <taxon>Solanoideae</taxon>
        <taxon>Capsiceae</taxon>
        <taxon>Capsicum</taxon>
    </lineage>
</organism>
<dbReference type="Gene3D" id="3.30.420.10">
    <property type="entry name" value="Ribonuclease H-like superfamily/Ribonuclease H"/>
    <property type="match status" value="1"/>
</dbReference>
<dbReference type="PANTHER" id="PTHR47723:SF19">
    <property type="entry name" value="POLYNUCLEOTIDYL TRANSFERASE, RIBONUCLEASE H-LIKE SUPERFAMILY PROTEIN"/>
    <property type="match status" value="1"/>
</dbReference>
<keyword evidence="4" id="KW-1185">Reference proteome</keyword>
<feature type="compositionally biased region" description="Polar residues" evidence="1">
    <location>
        <begin position="158"/>
        <end position="179"/>
    </location>
</feature>
<evidence type="ECO:0000313" key="4">
    <source>
        <dbReference type="Proteomes" id="UP000224567"/>
    </source>
</evidence>
<evidence type="ECO:0000259" key="2">
    <source>
        <dbReference type="PROSITE" id="PS50879"/>
    </source>
</evidence>
<dbReference type="InterPro" id="IPR012337">
    <property type="entry name" value="RNaseH-like_sf"/>
</dbReference>
<feature type="domain" description="RNase H type-1" evidence="2">
    <location>
        <begin position="546"/>
        <end position="664"/>
    </location>
</feature>
<evidence type="ECO:0000313" key="3">
    <source>
        <dbReference type="EMBL" id="PHT45576.1"/>
    </source>
</evidence>
<accession>A0A2G2WK03</accession>
<dbReference type="SUPFAM" id="SSF53098">
    <property type="entry name" value="Ribonuclease H-like"/>
    <property type="match status" value="1"/>
</dbReference>
<dbReference type="InterPro" id="IPR053151">
    <property type="entry name" value="RNase_H-like"/>
</dbReference>
<protein>
    <recommendedName>
        <fullName evidence="2">RNase H type-1 domain-containing protein</fullName>
    </recommendedName>
</protein>
<dbReference type="CDD" id="cd06222">
    <property type="entry name" value="RNase_H_like"/>
    <property type="match status" value="1"/>
</dbReference>
<dbReference type="InterPro" id="IPR044730">
    <property type="entry name" value="RNase_H-like_dom_plant"/>
</dbReference>
<name>A0A2G2WK03_CAPBA</name>
<reference evidence="3 4" key="1">
    <citation type="journal article" date="2017" name="Genome Biol.">
        <title>New reference genome sequences of hot pepper reveal the massive evolution of plant disease-resistance genes by retroduplication.</title>
        <authorList>
            <person name="Kim S."/>
            <person name="Park J."/>
            <person name="Yeom S.I."/>
            <person name="Kim Y.M."/>
            <person name="Seo E."/>
            <person name="Kim K.T."/>
            <person name="Kim M.S."/>
            <person name="Lee J.M."/>
            <person name="Cheong K."/>
            <person name="Shin H.S."/>
            <person name="Kim S.B."/>
            <person name="Han K."/>
            <person name="Lee J."/>
            <person name="Park M."/>
            <person name="Lee H.A."/>
            <person name="Lee H.Y."/>
            <person name="Lee Y."/>
            <person name="Oh S."/>
            <person name="Lee J.H."/>
            <person name="Choi E."/>
            <person name="Choi E."/>
            <person name="Lee S.E."/>
            <person name="Jeon J."/>
            <person name="Kim H."/>
            <person name="Choi G."/>
            <person name="Song H."/>
            <person name="Lee J."/>
            <person name="Lee S.C."/>
            <person name="Kwon J.K."/>
            <person name="Lee H.Y."/>
            <person name="Koo N."/>
            <person name="Hong Y."/>
            <person name="Kim R.W."/>
            <person name="Kang W.H."/>
            <person name="Huh J.H."/>
            <person name="Kang B.C."/>
            <person name="Yang T.J."/>
            <person name="Lee Y.H."/>
            <person name="Bennetzen J.L."/>
            <person name="Choi D."/>
        </authorList>
    </citation>
    <scope>NUCLEOTIDE SEQUENCE [LARGE SCALE GENOMIC DNA]</scope>
    <source>
        <strain evidence="4">cv. PBC81</strain>
    </source>
</reference>
<feature type="compositionally biased region" description="Acidic residues" evidence="1">
    <location>
        <begin position="327"/>
        <end position="341"/>
    </location>
</feature>
<dbReference type="OrthoDB" id="1305444at2759"/>
<reference evidence="4" key="2">
    <citation type="journal article" date="2017" name="J. Anim. Genet.">
        <title>Multiple reference genome sequences of hot pepper reveal the massive evolution of plant disease resistance genes by retroduplication.</title>
        <authorList>
            <person name="Kim S."/>
            <person name="Park J."/>
            <person name="Yeom S.-I."/>
            <person name="Kim Y.-M."/>
            <person name="Seo E."/>
            <person name="Kim K.-T."/>
            <person name="Kim M.-S."/>
            <person name="Lee J.M."/>
            <person name="Cheong K."/>
            <person name="Shin H.-S."/>
            <person name="Kim S.-B."/>
            <person name="Han K."/>
            <person name="Lee J."/>
            <person name="Park M."/>
            <person name="Lee H.-A."/>
            <person name="Lee H.-Y."/>
            <person name="Lee Y."/>
            <person name="Oh S."/>
            <person name="Lee J.H."/>
            <person name="Choi E."/>
            <person name="Choi E."/>
            <person name="Lee S.E."/>
            <person name="Jeon J."/>
            <person name="Kim H."/>
            <person name="Choi G."/>
            <person name="Song H."/>
            <person name="Lee J."/>
            <person name="Lee S.-C."/>
            <person name="Kwon J.-K."/>
            <person name="Lee H.-Y."/>
            <person name="Koo N."/>
            <person name="Hong Y."/>
            <person name="Kim R.W."/>
            <person name="Kang W.-H."/>
            <person name="Huh J.H."/>
            <person name="Kang B.-C."/>
            <person name="Yang T.-J."/>
            <person name="Lee Y.-H."/>
            <person name="Bennetzen J.L."/>
            <person name="Choi D."/>
        </authorList>
    </citation>
    <scope>NUCLEOTIDE SEQUENCE [LARGE SCALE GENOMIC DNA]</scope>
    <source>
        <strain evidence="4">cv. PBC81</strain>
    </source>
</reference>
<evidence type="ECO:0000256" key="1">
    <source>
        <dbReference type="SAM" id="MobiDB-lite"/>
    </source>
</evidence>
<feature type="region of interest" description="Disordered" evidence="1">
    <location>
        <begin position="47"/>
        <end position="70"/>
    </location>
</feature>
<feature type="compositionally biased region" description="Polar residues" evidence="1">
    <location>
        <begin position="122"/>
        <end position="135"/>
    </location>
</feature>
<gene>
    <name evidence="3" type="ORF">CQW23_14734</name>
</gene>
<dbReference type="GO" id="GO:0003676">
    <property type="term" value="F:nucleic acid binding"/>
    <property type="evidence" value="ECO:0007669"/>
    <property type="project" value="InterPro"/>
</dbReference>
<dbReference type="EMBL" id="MLFT02000006">
    <property type="protein sequence ID" value="PHT45576.1"/>
    <property type="molecule type" value="Genomic_DNA"/>
</dbReference>
<dbReference type="GO" id="GO:0004523">
    <property type="term" value="F:RNA-DNA hybrid ribonuclease activity"/>
    <property type="evidence" value="ECO:0007669"/>
    <property type="project" value="InterPro"/>
</dbReference>
<dbReference type="InterPro" id="IPR002156">
    <property type="entry name" value="RNaseH_domain"/>
</dbReference>
<comment type="caution">
    <text evidence="3">The sequence shown here is derived from an EMBL/GenBank/DDBJ whole genome shotgun (WGS) entry which is preliminary data.</text>
</comment>
<dbReference type="InterPro" id="IPR036397">
    <property type="entry name" value="RNaseH_sf"/>
</dbReference>
<dbReference type="PANTHER" id="PTHR47723">
    <property type="entry name" value="OS05G0353850 PROTEIN"/>
    <property type="match status" value="1"/>
</dbReference>